<comment type="caution">
    <text evidence="1">The sequence shown here is derived from an EMBL/GenBank/DDBJ whole genome shotgun (WGS) entry which is preliminary data.</text>
</comment>
<dbReference type="Proteomes" id="UP001285441">
    <property type="component" value="Unassembled WGS sequence"/>
</dbReference>
<dbReference type="AlphaFoldDB" id="A0AAE0U6R0"/>
<name>A0AAE0U6R0_9PEZI</name>
<protein>
    <submittedName>
        <fullName evidence="1">Uncharacterized protein</fullName>
    </submittedName>
</protein>
<reference evidence="1" key="1">
    <citation type="journal article" date="2023" name="Mol. Phylogenet. Evol.">
        <title>Genome-scale phylogeny and comparative genomics of the fungal order Sordariales.</title>
        <authorList>
            <person name="Hensen N."/>
            <person name="Bonometti L."/>
            <person name="Westerberg I."/>
            <person name="Brannstrom I.O."/>
            <person name="Guillou S."/>
            <person name="Cros-Aarteil S."/>
            <person name="Calhoun S."/>
            <person name="Haridas S."/>
            <person name="Kuo A."/>
            <person name="Mondo S."/>
            <person name="Pangilinan J."/>
            <person name="Riley R."/>
            <person name="LaButti K."/>
            <person name="Andreopoulos B."/>
            <person name="Lipzen A."/>
            <person name="Chen C."/>
            <person name="Yan M."/>
            <person name="Daum C."/>
            <person name="Ng V."/>
            <person name="Clum A."/>
            <person name="Steindorff A."/>
            <person name="Ohm R.A."/>
            <person name="Martin F."/>
            <person name="Silar P."/>
            <person name="Natvig D.O."/>
            <person name="Lalanne C."/>
            <person name="Gautier V."/>
            <person name="Ament-Velasquez S.L."/>
            <person name="Kruys A."/>
            <person name="Hutchinson M.I."/>
            <person name="Powell A.J."/>
            <person name="Barry K."/>
            <person name="Miller A.N."/>
            <person name="Grigoriev I.V."/>
            <person name="Debuchy R."/>
            <person name="Gladieux P."/>
            <person name="Hiltunen Thoren M."/>
            <person name="Johannesson H."/>
        </authorList>
    </citation>
    <scope>NUCLEOTIDE SEQUENCE</scope>
    <source>
        <strain evidence="1">CBS 232.78</strain>
    </source>
</reference>
<gene>
    <name evidence="1" type="ORF">B0H63DRAFT_516215</name>
</gene>
<reference evidence="1" key="2">
    <citation type="submission" date="2023-06" db="EMBL/GenBank/DDBJ databases">
        <authorList>
            <consortium name="Lawrence Berkeley National Laboratory"/>
            <person name="Haridas S."/>
            <person name="Hensen N."/>
            <person name="Bonometti L."/>
            <person name="Westerberg I."/>
            <person name="Brannstrom I.O."/>
            <person name="Guillou S."/>
            <person name="Cros-Aarteil S."/>
            <person name="Calhoun S."/>
            <person name="Kuo A."/>
            <person name="Mondo S."/>
            <person name="Pangilinan J."/>
            <person name="Riley R."/>
            <person name="LaButti K."/>
            <person name="Andreopoulos B."/>
            <person name="Lipzen A."/>
            <person name="Chen C."/>
            <person name="Yanf M."/>
            <person name="Daum C."/>
            <person name="Ng V."/>
            <person name="Clum A."/>
            <person name="Steindorff A."/>
            <person name="Ohm R."/>
            <person name="Martin F."/>
            <person name="Silar P."/>
            <person name="Natvig D."/>
            <person name="Lalanne C."/>
            <person name="Gautier V."/>
            <person name="Ament-velasquez S.L."/>
            <person name="Kruys A."/>
            <person name="Hutchinson M.I."/>
            <person name="Powell A.J."/>
            <person name="Barry K."/>
            <person name="Miller A.N."/>
            <person name="Grigoriev I.V."/>
            <person name="Debuchy R."/>
            <person name="Gladieux P."/>
            <person name="Thoren M.H."/>
            <person name="Johannesson H."/>
        </authorList>
    </citation>
    <scope>NUCLEOTIDE SEQUENCE</scope>
    <source>
        <strain evidence="1">CBS 232.78</strain>
    </source>
</reference>
<organism evidence="1 2">
    <name type="scientific">Podospora didyma</name>
    <dbReference type="NCBI Taxonomy" id="330526"/>
    <lineage>
        <taxon>Eukaryota</taxon>
        <taxon>Fungi</taxon>
        <taxon>Dikarya</taxon>
        <taxon>Ascomycota</taxon>
        <taxon>Pezizomycotina</taxon>
        <taxon>Sordariomycetes</taxon>
        <taxon>Sordariomycetidae</taxon>
        <taxon>Sordariales</taxon>
        <taxon>Podosporaceae</taxon>
        <taxon>Podospora</taxon>
    </lineage>
</organism>
<proteinExistence type="predicted"/>
<sequence>MRRHHGAQFPAGSWRDTTLALIRNESDLQSRATQQNSVLQLTVNNEDHTKCFTGINSLNALRNLTRLELKSGWWHWDGLSRIPDGHQLESLEFCKLEFWGGFHSISGLCAHRNIFAHKTLKTLEILNHPGIAEHSEPLSVTRPSNPTSLKSLTVSSIDLCSLTPVLSFPAALEELKIDFSVETTRSLALDYMKRGTAKLVGEAFSPMYHSLTHLDFHHCYLGNFKFGKFQNLTMLRIHSTHLFSTDSL</sequence>
<evidence type="ECO:0000313" key="2">
    <source>
        <dbReference type="Proteomes" id="UP001285441"/>
    </source>
</evidence>
<dbReference type="Gene3D" id="3.80.10.10">
    <property type="entry name" value="Ribonuclease Inhibitor"/>
    <property type="match status" value="1"/>
</dbReference>
<dbReference type="EMBL" id="JAULSW010000001">
    <property type="protein sequence ID" value="KAK3393006.1"/>
    <property type="molecule type" value="Genomic_DNA"/>
</dbReference>
<dbReference type="InterPro" id="IPR032675">
    <property type="entry name" value="LRR_dom_sf"/>
</dbReference>
<accession>A0AAE0U6R0</accession>
<evidence type="ECO:0000313" key="1">
    <source>
        <dbReference type="EMBL" id="KAK3393006.1"/>
    </source>
</evidence>
<dbReference type="SUPFAM" id="SSF52058">
    <property type="entry name" value="L domain-like"/>
    <property type="match status" value="1"/>
</dbReference>
<keyword evidence="2" id="KW-1185">Reference proteome</keyword>